<accession>A0ABY9JAL1</accession>
<dbReference type="EMBL" id="CP120983">
    <property type="protein sequence ID" value="WLQ63434.1"/>
    <property type="molecule type" value="Genomic_DNA"/>
</dbReference>
<proteinExistence type="predicted"/>
<name>A0ABY9JAL1_9ACTN</name>
<evidence type="ECO:0008006" key="3">
    <source>
        <dbReference type="Google" id="ProtNLM"/>
    </source>
</evidence>
<dbReference type="InterPro" id="IPR045864">
    <property type="entry name" value="aa-tRNA-synth_II/BPL/LPL"/>
</dbReference>
<dbReference type="RefSeq" id="WP_306103156.1">
    <property type="nucleotide sequence ID" value="NZ_CP120983.1"/>
</dbReference>
<sequence length="295" mass="32908">MQGTQEISKACGDTMLDELHARHLISSVVNNTGLIGYRFHGPLFEAFEALDRALVRFFEKCFPLIPHSCTTLVQRGVLEAIDFFDKLPCIPMSAAPHEVASVEISKQDEWVLSPSTCYHTFAHLSDINQRWDLRCYTARGTCHRFEPSHEAFRLASFTMREFVLIGDEDLVMGHGESAFNEAVDLVGKLHSQVSVSTANDVFYGDRAEVTRRVQLARGVKREISVPWGDGSEVAIGSRNLHQDLFTTSFRIGTAAEGPAMHSMCIAFGIERMLLGLLAQTENHDPQRLIAALDEI</sequence>
<evidence type="ECO:0000313" key="1">
    <source>
        <dbReference type="EMBL" id="WLQ63434.1"/>
    </source>
</evidence>
<organism evidence="1 2">
    <name type="scientific">Streptomyces glycanivorans</name>
    <dbReference type="NCBI Taxonomy" id="3033808"/>
    <lineage>
        <taxon>Bacteria</taxon>
        <taxon>Bacillati</taxon>
        <taxon>Actinomycetota</taxon>
        <taxon>Actinomycetes</taxon>
        <taxon>Kitasatosporales</taxon>
        <taxon>Streptomycetaceae</taxon>
        <taxon>Streptomyces</taxon>
    </lineage>
</organism>
<keyword evidence="2" id="KW-1185">Reference proteome</keyword>
<dbReference type="SUPFAM" id="SSF55681">
    <property type="entry name" value="Class II aaRS and biotin synthetases"/>
    <property type="match status" value="1"/>
</dbReference>
<evidence type="ECO:0000313" key="2">
    <source>
        <dbReference type="Proteomes" id="UP001224433"/>
    </source>
</evidence>
<dbReference type="Proteomes" id="UP001224433">
    <property type="component" value="Chromosome"/>
</dbReference>
<gene>
    <name evidence="1" type="ORF">P8A20_07410</name>
</gene>
<reference evidence="1 2" key="1">
    <citation type="submission" date="2023-03" db="EMBL/GenBank/DDBJ databases">
        <title>Isolation and description of six Streptomyces strains from soil environments, able to metabolize different microbial glucans.</title>
        <authorList>
            <person name="Widen T."/>
            <person name="Larsbrink J."/>
        </authorList>
    </citation>
    <scope>NUCLEOTIDE SEQUENCE [LARGE SCALE GENOMIC DNA]</scope>
    <source>
        <strain evidence="1 2">Alt3</strain>
    </source>
</reference>
<protein>
    <recommendedName>
        <fullName evidence="3">Aminoacyl-transfer RNA synthetases class-II family profile domain-containing protein</fullName>
    </recommendedName>
</protein>
<dbReference type="Gene3D" id="3.30.930.10">
    <property type="entry name" value="Bira Bifunctional Protein, Domain 2"/>
    <property type="match status" value="1"/>
</dbReference>